<dbReference type="InterPro" id="IPR036291">
    <property type="entry name" value="NAD(P)-bd_dom_sf"/>
</dbReference>
<evidence type="ECO:0000313" key="4">
    <source>
        <dbReference type="EMBL" id="AJE84555.1"/>
    </source>
</evidence>
<dbReference type="PANTHER" id="PTHR48106:SF13">
    <property type="entry name" value="QUINONE OXIDOREDUCTASE-RELATED"/>
    <property type="match status" value="1"/>
</dbReference>
<dbReference type="SUPFAM" id="SSF50129">
    <property type="entry name" value="GroES-like"/>
    <property type="match status" value="1"/>
</dbReference>
<dbReference type="KEGG" id="sals:SLNWT_4179"/>
<evidence type="ECO:0000259" key="3">
    <source>
        <dbReference type="SMART" id="SM00829"/>
    </source>
</evidence>
<dbReference type="Gene3D" id="3.90.180.10">
    <property type="entry name" value="Medium-chain alcohol dehydrogenases, catalytic domain"/>
    <property type="match status" value="1"/>
</dbReference>
<dbReference type="CDD" id="cd08244">
    <property type="entry name" value="MDR_enoyl_red"/>
    <property type="match status" value="1"/>
</dbReference>
<protein>
    <submittedName>
        <fullName evidence="4">Putative NADPH quinone oxidoreductase protein</fullName>
    </submittedName>
</protein>
<gene>
    <name evidence="4" type="ORF">SLNWT_4179</name>
</gene>
<dbReference type="AlphaFoldDB" id="A0A0B5EYU8"/>
<dbReference type="SMART" id="SM00829">
    <property type="entry name" value="PKS_ER"/>
    <property type="match status" value="1"/>
</dbReference>
<dbReference type="Pfam" id="PF13602">
    <property type="entry name" value="ADH_zinc_N_2"/>
    <property type="match status" value="1"/>
</dbReference>
<dbReference type="PANTHER" id="PTHR48106">
    <property type="entry name" value="QUINONE OXIDOREDUCTASE PIG3-RELATED"/>
    <property type="match status" value="1"/>
</dbReference>
<dbReference type="GO" id="GO:0035925">
    <property type="term" value="F:mRNA 3'-UTR AU-rich region binding"/>
    <property type="evidence" value="ECO:0007669"/>
    <property type="project" value="TreeGrafter"/>
</dbReference>
<keyword evidence="1" id="KW-0521">NADP</keyword>
<organism evidence="4 5">
    <name type="scientific">Streptomyces albus (strain ATCC 21838 / DSM 41398 / FERM P-419 / JCM 4703 / NBRC 107858)</name>
    <dbReference type="NCBI Taxonomy" id="1081613"/>
    <lineage>
        <taxon>Bacteria</taxon>
        <taxon>Bacillati</taxon>
        <taxon>Actinomycetota</taxon>
        <taxon>Actinomycetes</taxon>
        <taxon>Kitasatosporales</taxon>
        <taxon>Streptomycetaceae</taxon>
        <taxon>Streptomyces</taxon>
    </lineage>
</organism>
<dbReference type="Proteomes" id="UP000031523">
    <property type="component" value="Chromosome"/>
</dbReference>
<keyword evidence="5" id="KW-1185">Reference proteome</keyword>
<dbReference type="Gene3D" id="3.40.50.720">
    <property type="entry name" value="NAD(P)-binding Rossmann-like Domain"/>
    <property type="match status" value="1"/>
</dbReference>
<evidence type="ECO:0000256" key="2">
    <source>
        <dbReference type="ARBA" id="ARBA00023002"/>
    </source>
</evidence>
<dbReference type="GO" id="GO:0005829">
    <property type="term" value="C:cytosol"/>
    <property type="evidence" value="ECO:0007669"/>
    <property type="project" value="TreeGrafter"/>
</dbReference>
<keyword evidence="2" id="KW-0560">Oxidoreductase</keyword>
<dbReference type="GO" id="GO:0070402">
    <property type="term" value="F:NADPH binding"/>
    <property type="evidence" value="ECO:0007669"/>
    <property type="project" value="TreeGrafter"/>
</dbReference>
<dbReference type="InterPro" id="IPR011032">
    <property type="entry name" value="GroES-like_sf"/>
</dbReference>
<name>A0A0B5EYU8_STRA4</name>
<proteinExistence type="predicted"/>
<feature type="domain" description="Enoyl reductase (ER)" evidence="3">
    <location>
        <begin position="10"/>
        <end position="333"/>
    </location>
</feature>
<sequence>MRAIRLHTFGPAGNLRLEEVADPEPGPGQVLVAVAAAGVHLLDAAIRGGVKGPLPALPELPAIPGREVAGTVRALGPGTDPGWLGKEVVAHLGLAPGGYAELAAVDADRLHEVPGGLDPAGAVALIGTGRTAMGIVQFAEPGPGDLVVIPAAAGGLGGFLLQYAEQAGATVLGLAGGSRKTALVAAGGADLALDYTDPGWPEKAAAWLDGRAATLVYDGVGGEAARAAVDLLGPGGTHLVFGWSAEGIGSESGGFRLGEQESKARGITTLEVLGPPMMRRAGGENPIRTLELRALGHAAAGRLRPVVQRYPLAEAARAHEDLAGRRTVGKVVLEP</sequence>
<dbReference type="EMBL" id="CP010519">
    <property type="protein sequence ID" value="AJE84555.1"/>
    <property type="molecule type" value="Genomic_DNA"/>
</dbReference>
<evidence type="ECO:0000313" key="5">
    <source>
        <dbReference type="Proteomes" id="UP000031523"/>
    </source>
</evidence>
<dbReference type="InterPro" id="IPR013154">
    <property type="entry name" value="ADH-like_N"/>
</dbReference>
<dbReference type="Pfam" id="PF08240">
    <property type="entry name" value="ADH_N"/>
    <property type="match status" value="1"/>
</dbReference>
<reference evidence="4 5" key="1">
    <citation type="submission" date="2015-01" db="EMBL/GenBank/DDBJ databases">
        <title>Enhanced salinomycin production by adjusting the supply of polyketide extender units in Streptomyce albus DSM 41398.</title>
        <authorList>
            <person name="Lu C."/>
        </authorList>
    </citation>
    <scope>NUCLEOTIDE SEQUENCE [LARGE SCALE GENOMIC DNA]</scope>
    <source>
        <strain evidence="5">ATCC 21838 / DSM 41398 / FERM P-419 / JCM 4703 / NBRC 107858</strain>
    </source>
</reference>
<dbReference type="InterPro" id="IPR020843">
    <property type="entry name" value="ER"/>
</dbReference>
<accession>A0A0B5EYU8</accession>
<dbReference type="SUPFAM" id="SSF51735">
    <property type="entry name" value="NAD(P)-binding Rossmann-fold domains"/>
    <property type="match status" value="1"/>
</dbReference>
<dbReference type="GO" id="GO:0003960">
    <property type="term" value="F:quinone reductase (NADPH) activity"/>
    <property type="evidence" value="ECO:0007669"/>
    <property type="project" value="TreeGrafter"/>
</dbReference>
<evidence type="ECO:0000256" key="1">
    <source>
        <dbReference type="ARBA" id="ARBA00022857"/>
    </source>
</evidence>